<proteinExistence type="predicted"/>
<organism evidence="1 2">
    <name type="scientific">Camellia lanceoleosa</name>
    <dbReference type="NCBI Taxonomy" id="1840588"/>
    <lineage>
        <taxon>Eukaryota</taxon>
        <taxon>Viridiplantae</taxon>
        <taxon>Streptophyta</taxon>
        <taxon>Embryophyta</taxon>
        <taxon>Tracheophyta</taxon>
        <taxon>Spermatophyta</taxon>
        <taxon>Magnoliopsida</taxon>
        <taxon>eudicotyledons</taxon>
        <taxon>Gunneridae</taxon>
        <taxon>Pentapetalae</taxon>
        <taxon>asterids</taxon>
        <taxon>Ericales</taxon>
        <taxon>Theaceae</taxon>
        <taxon>Camellia</taxon>
    </lineage>
</organism>
<comment type="caution">
    <text evidence="1">The sequence shown here is derived from an EMBL/GenBank/DDBJ whole genome shotgun (WGS) entry which is preliminary data.</text>
</comment>
<protein>
    <submittedName>
        <fullName evidence="1">Uncharacterized protein</fullName>
    </submittedName>
</protein>
<reference evidence="1 2" key="1">
    <citation type="journal article" date="2022" name="Plant J.">
        <title>Chromosome-level genome of Camellia lanceoleosa provides a valuable resource for understanding genome evolution and self-incompatibility.</title>
        <authorList>
            <person name="Gong W."/>
            <person name="Xiao S."/>
            <person name="Wang L."/>
            <person name="Liao Z."/>
            <person name="Chang Y."/>
            <person name="Mo W."/>
            <person name="Hu G."/>
            <person name="Li W."/>
            <person name="Zhao G."/>
            <person name="Zhu H."/>
            <person name="Hu X."/>
            <person name="Ji K."/>
            <person name="Xiang X."/>
            <person name="Song Q."/>
            <person name="Yuan D."/>
            <person name="Jin S."/>
            <person name="Zhang L."/>
        </authorList>
    </citation>
    <scope>NUCLEOTIDE SEQUENCE [LARGE SCALE GENOMIC DNA]</scope>
    <source>
        <strain evidence="1">SQ_2022a</strain>
    </source>
</reference>
<keyword evidence="2" id="KW-1185">Reference proteome</keyword>
<dbReference type="Proteomes" id="UP001060215">
    <property type="component" value="Chromosome 6"/>
</dbReference>
<accession>A0ACC0ICR3</accession>
<name>A0ACC0ICR3_9ERIC</name>
<evidence type="ECO:0000313" key="1">
    <source>
        <dbReference type="EMBL" id="KAI8023358.1"/>
    </source>
</evidence>
<dbReference type="EMBL" id="CM045763">
    <property type="protein sequence ID" value="KAI8023358.1"/>
    <property type="molecule type" value="Genomic_DNA"/>
</dbReference>
<sequence length="47" mass="5517">MVRLIDLQSTTLTVTEKMGNPFKYFIMSMVRSMSPILTFWTTRSIEN</sequence>
<gene>
    <name evidence="1" type="ORF">LOK49_LG03G01680</name>
</gene>
<evidence type="ECO:0000313" key="2">
    <source>
        <dbReference type="Proteomes" id="UP001060215"/>
    </source>
</evidence>